<evidence type="ECO:0000256" key="2">
    <source>
        <dbReference type="ARBA" id="ARBA00022857"/>
    </source>
</evidence>
<feature type="domain" description="NAD-dependent epimerase/dehydratase" evidence="5">
    <location>
        <begin position="15"/>
        <end position="246"/>
    </location>
</feature>
<evidence type="ECO:0000259" key="5">
    <source>
        <dbReference type="Pfam" id="PF01370"/>
    </source>
</evidence>
<evidence type="ECO:0000256" key="1">
    <source>
        <dbReference type="ARBA" id="ARBA00005959"/>
    </source>
</evidence>
<evidence type="ECO:0000256" key="4">
    <source>
        <dbReference type="ARBA" id="ARBA00023235"/>
    </source>
</evidence>
<dbReference type="CDD" id="cd05239">
    <property type="entry name" value="GDP_FS_SDR_e"/>
    <property type="match status" value="1"/>
</dbReference>
<dbReference type="GO" id="GO:0050577">
    <property type="term" value="F:GDP-L-fucose synthase activity"/>
    <property type="evidence" value="ECO:0007669"/>
    <property type="project" value="UniProtKB-EC"/>
</dbReference>
<comment type="similarity">
    <text evidence="1">Belongs to the NAD(P)-dependent epimerase/dehydratase family. Fucose synthase subfamily.</text>
</comment>
<keyword evidence="3 6" id="KW-0560">Oxidoreductase</keyword>
<accession>A0A644WXX1</accession>
<dbReference type="Gene3D" id="3.90.25.10">
    <property type="entry name" value="UDP-galactose 4-epimerase, domain 1"/>
    <property type="match status" value="1"/>
</dbReference>
<dbReference type="GO" id="GO:0016853">
    <property type="term" value="F:isomerase activity"/>
    <property type="evidence" value="ECO:0007669"/>
    <property type="project" value="UniProtKB-KW"/>
</dbReference>
<gene>
    <name evidence="6" type="primary">fcl_12</name>
    <name evidence="6" type="ORF">SDC9_54986</name>
</gene>
<dbReference type="Gene3D" id="3.40.50.720">
    <property type="entry name" value="NAD(P)-binding Rossmann-like Domain"/>
    <property type="match status" value="1"/>
</dbReference>
<reference evidence="6" key="1">
    <citation type="submission" date="2019-08" db="EMBL/GenBank/DDBJ databases">
        <authorList>
            <person name="Kucharzyk K."/>
            <person name="Murdoch R.W."/>
            <person name="Higgins S."/>
            <person name="Loffler F."/>
        </authorList>
    </citation>
    <scope>NUCLEOTIDE SEQUENCE</scope>
</reference>
<dbReference type="Pfam" id="PF01370">
    <property type="entry name" value="Epimerase"/>
    <property type="match status" value="1"/>
</dbReference>
<evidence type="ECO:0000313" key="6">
    <source>
        <dbReference type="EMBL" id="MPM08672.1"/>
    </source>
</evidence>
<comment type="caution">
    <text evidence="6">The sequence shown here is derived from an EMBL/GenBank/DDBJ whole genome shotgun (WGS) entry which is preliminary data.</text>
</comment>
<protein>
    <submittedName>
        <fullName evidence="6">GDP-L-fucose synthase</fullName>
        <ecNumber evidence="6">1.1.1.271</ecNumber>
    </submittedName>
</protein>
<dbReference type="InterPro" id="IPR028614">
    <property type="entry name" value="GDP_fucose/colitose_synth"/>
</dbReference>
<dbReference type="EMBL" id="VSSQ01001478">
    <property type="protein sequence ID" value="MPM08672.1"/>
    <property type="molecule type" value="Genomic_DNA"/>
</dbReference>
<organism evidence="6">
    <name type="scientific">bioreactor metagenome</name>
    <dbReference type="NCBI Taxonomy" id="1076179"/>
    <lineage>
        <taxon>unclassified sequences</taxon>
        <taxon>metagenomes</taxon>
        <taxon>ecological metagenomes</taxon>
    </lineage>
</organism>
<proteinExistence type="inferred from homology"/>
<dbReference type="SUPFAM" id="SSF51735">
    <property type="entry name" value="NAD(P)-binding Rossmann-fold domains"/>
    <property type="match status" value="1"/>
</dbReference>
<dbReference type="PANTHER" id="PTHR43238">
    <property type="entry name" value="GDP-L-FUCOSE SYNTHASE"/>
    <property type="match status" value="1"/>
</dbReference>
<keyword evidence="2" id="KW-0521">NADP</keyword>
<dbReference type="HAMAP" id="MF_00956">
    <property type="entry name" value="GDP_fucose_synth"/>
    <property type="match status" value="1"/>
</dbReference>
<keyword evidence="4" id="KW-0413">Isomerase</keyword>
<dbReference type="AlphaFoldDB" id="A0A644WXX1"/>
<evidence type="ECO:0000256" key="3">
    <source>
        <dbReference type="ARBA" id="ARBA00023002"/>
    </source>
</evidence>
<dbReference type="InterPro" id="IPR001509">
    <property type="entry name" value="Epimerase_deHydtase"/>
</dbReference>
<dbReference type="InterPro" id="IPR036291">
    <property type="entry name" value="NAD(P)-bd_dom_sf"/>
</dbReference>
<dbReference type="EC" id="1.1.1.271" evidence="6"/>
<dbReference type="PANTHER" id="PTHR43238:SF1">
    <property type="entry name" value="GDP-L-FUCOSE SYNTHASE"/>
    <property type="match status" value="1"/>
</dbReference>
<sequence length="323" mass="36090">MKEGTEMTIDRNAKIYVAGHTGLFGSALVRALRWEGFTNLLTAPHSELDLTNQVATLAFFRKERPDYVYMAAAKVGGIHANDAYMADFAMENLQITCNILRAAHETGVKKMLYLASSCIYPREAAQPVKESYILAGPPEPTNEGYAIAKIAGLRMCDFYKRQYGDNFISCIPANVYGENDCFDPENNHVIPALLQRFHQAKENQTPFVEIWGTGSAEREFLYIDDAAEACLRVVEAYEGPGTINIGVGETTSIRELVSLVQQTVGYQGEIRYDTTKPDGMPRRLLDSSKIHALGWKATTPLSDGLRREYEWFLKNIEGKYGTC</sequence>
<name>A0A644WXX1_9ZZZZ</name>